<dbReference type="InterPro" id="IPR005195">
    <property type="entry name" value="Glyco_hydro_65_M"/>
</dbReference>
<evidence type="ECO:0000256" key="3">
    <source>
        <dbReference type="ARBA" id="ARBA00022679"/>
    </source>
</evidence>
<evidence type="ECO:0000313" key="9">
    <source>
        <dbReference type="EMBL" id="HIQ67827.1"/>
    </source>
</evidence>
<feature type="domain" description="Glycoside hydrolase family 65 N-terminal" evidence="8">
    <location>
        <begin position="17"/>
        <end position="255"/>
    </location>
</feature>
<keyword evidence="3" id="KW-0808">Transferase</keyword>
<comment type="caution">
    <text evidence="9">The sequence shown here is derived from an EMBL/GenBank/DDBJ whole genome shotgun (WGS) entry which is preliminary data.</text>
</comment>
<evidence type="ECO:0000259" key="8">
    <source>
        <dbReference type="Pfam" id="PF03636"/>
    </source>
</evidence>
<dbReference type="InterPro" id="IPR005196">
    <property type="entry name" value="Glyco_hydro_65_N"/>
</dbReference>
<dbReference type="InterPro" id="IPR017045">
    <property type="entry name" value="Malt_Pase/Glycosyl_Hdrlase"/>
</dbReference>
<dbReference type="InterPro" id="IPR005194">
    <property type="entry name" value="Glyco_hydro_65_C"/>
</dbReference>
<feature type="binding site" evidence="5">
    <location>
        <begin position="593"/>
        <end position="594"/>
    </location>
    <ligand>
        <name>substrate</name>
    </ligand>
</feature>
<dbReference type="PANTHER" id="PTHR11051">
    <property type="entry name" value="GLYCOSYL HYDROLASE-RELATED"/>
    <property type="match status" value="1"/>
</dbReference>
<evidence type="ECO:0000256" key="5">
    <source>
        <dbReference type="PIRSR" id="PIRSR036289-51"/>
    </source>
</evidence>
<dbReference type="GO" id="GO:0030246">
    <property type="term" value="F:carbohydrate binding"/>
    <property type="evidence" value="ECO:0007669"/>
    <property type="project" value="InterPro"/>
</dbReference>
<dbReference type="Pfam" id="PF03633">
    <property type="entry name" value="Glyco_hydro_65C"/>
    <property type="match status" value="1"/>
</dbReference>
<evidence type="ECO:0000256" key="1">
    <source>
        <dbReference type="ARBA" id="ARBA00006768"/>
    </source>
</evidence>
<dbReference type="Pfam" id="PF03632">
    <property type="entry name" value="Glyco_hydro_65m"/>
    <property type="match status" value="1"/>
</dbReference>
<dbReference type="InterPro" id="IPR012341">
    <property type="entry name" value="6hp_glycosidase-like_sf"/>
</dbReference>
<protein>
    <submittedName>
        <fullName evidence="9">Glycoside hydrolase family 65 protein</fullName>
    </submittedName>
</protein>
<dbReference type="InterPro" id="IPR037018">
    <property type="entry name" value="GH65_N"/>
</dbReference>
<feature type="domain" description="Glycoside hydrolase family 65 C-terminal" evidence="7">
    <location>
        <begin position="691"/>
        <end position="735"/>
    </location>
</feature>
<dbReference type="Pfam" id="PF03636">
    <property type="entry name" value="Glyco_hydro_65N"/>
    <property type="match status" value="1"/>
</dbReference>
<dbReference type="SUPFAM" id="SSF48208">
    <property type="entry name" value="Six-hairpin glycosidases"/>
    <property type="match status" value="1"/>
</dbReference>
<evidence type="ECO:0000259" key="6">
    <source>
        <dbReference type="Pfam" id="PF03632"/>
    </source>
</evidence>
<dbReference type="GO" id="GO:0005975">
    <property type="term" value="P:carbohydrate metabolic process"/>
    <property type="evidence" value="ECO:0007669"/>
    <property type="project" value="InterPro"/>
</dbReference>
<dbReference type="GO" id="GO:0004553">
    <property type="term" value="F:hydrolase activity, hydrolyzing O-glycosyl compounds"/>
    <property type="evidence" value="ECO:0007669"/>
    <property type="project" value="TreeGrafter"/>
</dbReference>
<feature type="domain" description="Glycoside hydrolase family 65 central catalytic" evidence="6">
    <location>
        <begin position="317"/>
        <end position="681"/>
    </location>
</feature>
<comment type="similarity">
    <text evidence="1">Belongs to the glycosyl hydrolase 65 family.</text>
</comment>
<organism evidence="9 10">
    <name type="scientific">Candidatus Faecousia excrementigallinarum</name>
    <dbReference type="NCBI Taxonomy" id="2840806"/>
    <lineage>
        <taxon>Bacteria</taxon>
        <taxon>Bacillati</taxon>
        <taxon>Bacillota</taxon>
        <taxon>Clostridia</taxon>
        <taxon>Eubacteriales</taxon>
        <taxon>Oscillospiraceae</taxon>
        <taxon>Faecousia</taxon>
    </lineage>
</organism>
<gene>
    <name evidence="9" type="ORF">IAB74_04890</name>
</gene>
<feature type="binding site" evidence="5">
    <location>
        <begin position="352"/>
        <end position="353"/>
    </location>
    <ligand>
        <name>substrate</name>
    </ligand>
</feature>
<dbReference type="GO" id="GO:0016757">
    <property type="term" value="F:glycosyltransferase activity"/>
    <property type="evidence" value="ECO:0007669"/>
    <property type="project" value="UniProtKB-KW"/>
</dbReference>
<reference evidence="9" key="1">
    <citation type="submission" date="2020-10" db="EMBL/GenBank/DDBJ databases">
        <authorList>
            <person name="Gilroy R."/>
        </authorList>
    </citation>
    <scope>NUCLEOTIDE SEQUENCE</scope>
    <source>
        <strain evidence="9">13361</strain>
    </source>
</reference>
<name>A0A9D0Z2F9_9FIRM</name>
<dbReference type="AlphaFoldDB" id="A0A9D0Z2F9"/>
<sequence>MSTAMDYTRGEQWLIGESRFCREQLGKAESVFSLGNGYMGLRSATEEGYLGERRGLFVAGCFNCASENEVTELPNGPDVLGAELTLNGCRFALDTGKILSYDRTLNLRTGELRRSVTWEAPEGEQYQLEFTRFVSRARLPLIGQKITLRPISGEVDVVLRSGLNGQMTNSGAQHFLELQKRSYDRKYLQYTSKTNQSGIDFVATQTHLFQVNGEARHIPGVMAMGRRKIFGDYALHLNGGDTLVVEKLSTIHTSRDKALEACTTQEIQEYGLAAIREVEALGYDALFAESKALWEKEWAESEIQVTSENPFDQLAIRFAQYHLSIMTPSHDDRMSVGAKGLSGEGYKGHTFWDCDQFVLPYFTFTQPEKAKSLCSYRYNTLPGARKKAEEGGFRGAQFPWESAWVSDGEVTPALGDADLITGLPQVIWTGKIEQHITADVVYGIWQYVQATGDMAFLREKGYPVILETARFWCSRLEEGPDGRLHLNDVIGPDEYKEHVSDNAYTNYMAWWNMTLAKKCLETLGGEGELQAKLADCIARIYLPQPDETGLMAQDATYLTLRDIDLTKYKNQDYVLGIYKDYNAHQLNSIQVSKQADILILFYLLENLFDEKTKAVNYRYYEARTLHDSSLSLSTHCILASDLDEREQAYGFFRKASEIDLGPNMRSSDEGIHSASIGGIWQSLIFGLAGVRLTDGVLRIRPRLPKAISRIAFPLWWQGERLKVMVEGNTITIHNTNRGTTHVYTDCYQSR</sequence>
<dbReference type="InterPro" id="IPR008928">
    <property type="entry name" value="6-hairpin_glycosidase_sf"/>
</dbReference>
<evidence type="ECO:0000256" key="2">
    <source>
        <dbReference type="ARBA" id="ARBA00022676"/>
    </source>
</evidence>
<keyword evidence="9" id="KW-0378">Hydrolase</keyword>
<evidence type="ECO:0000256" key="4">
    <source>
        <dbReference type="PIRSR" id="PIRSR036289-50"/>
    </source>
</evidence>
<keyword evidence="2" id="KW-0328">Glycosyltransferase</keyword>
<dbReference type="Gene3D" id="2.70.98.40">
    <property type="entry name" value="Glycoside hydrolase, family 65, N-terminal domain"/>
    <property type="match status" value="1"/>
</dbReference>
<dbReference type="EMBL" id="DVFK01000068">
    <property type="protein sequence ID" value="HIQ67827.1"/>
    <property type="molecule type" value="Genomic_DNA"/>
</dbReference>
<dbReference type="InterPro" id="IPR011013">
    <property type="entry name" value="Gal_mutarotase_sf_dom"/>
</dbReference>
<evidence type="ECO:0000313" key="10">
    <source>
        <dbReference type="Proteomes" id="UP000886796"/>
    </source>
</evidence>
<reference evidence="9" key="2">
    <citation type="journal article" date="2021" name="PeerJ">
        <title>Extensive microbial diversity within the chicken gut microbiome revealed by metagenomics and culture.</title>
        <authorList>
            <person name="Gilroy R."/>
            <person name="Ravi A."/>
            <person name="Getino M."/>
            <person name="Pursley I."/>
            <person name="Horton D.L."/>
            <person name="Alikhan N.F."/>
            <person name="Baker D."/>
            <person name="Gharbi K."/>
            <person name="Hall N."/>
            <person name="Watson M."/>
            <person name="Adriaenssens E.M."/>
            <person name="Foster-Nyarko E."/>
            <person name="Jarju S."/>
            <person name="Secka A."/>
            <person name="Antonio M."/>
            <person name="Oren A."/>
            <person name="Chaudhuri R.R."/>
            <person name="La Ragione R."/>
            <person name="Hildebrand F."/>
            <person name="Pallen M.J."/>
        </authorList>
    </citation>
    <scope>NUCLEOTIDE SEQUENCE</scope>
    <source>
        <strain evidence="9">13361</strain>
    </source>
</reference>
<dbReference type="SUPFAM" id="SSF74650">
    <property type="entry name" value="Galactose mutarotase-like"/>
    <property type="match status" value="1"/>
</dbReference>
<dbReference type="PANTHER" id="PTHR11051:SF8">
    <property type="entry name" value="PROTEIN-GLUCOSYLGALACTOSYLHYDROXYLYSINE GLUCOSIDASE"/>
    <property type="match status" value="1"/>
</dbReference>
<feature type="active site" description="Proton donor" evidence="4">
    <location>
        <position position="494"/>
    </location>
</feature>
<dbReference type="Proteomes" id="UP000886796">
    <property type="component" value="Unassembled WGS sequence"/>
</dbReference>
<proteinExistence type="inferred from homology"/>
<dbReference type="PIRSF" id="PIRSF036289">
    <property type="entry name" value="Glycosyl_hydrolase_malt_phosph"/>
    <property type="match status" value="1"/>
</dbReference>
<dbReference type="Gene3D" id="1.50.10.10">
    <property type="match status" value="1"/>
</dbReference>
<dbReference type="Gene3D" id="2.60.420.10">
    <property type="entry name" value="Maltose phosphorylase, domain 3"/>
    <property type="match status" value="1"/>
</dbReference>
<evidence type="ECO:0000259" key="7">
    <source>
        <dbReference type="Pfam" id="PF03633"/>
    </source>
</evidence>
<accession>A0A9D0Z2F9</accession>